<proteinExistence type="predicted"/>
<dbReference type="InterPro" id="IPR012677">
    <property type="entry name" value="Nucleotide-bd_a/b_plait_sf"/>
</dbReference>
<evidence type="ECO:0000259" key="1">
    <source>
        <dbReference type="Pfam" id="PF00076"/>
    </source>
</evidence>
<dbReference type="Proteomes" id="UP000324800">
    <property type="component" value="Unassembled WGS sequence"/>
</dbReference>
<organism evidence="2 3">
    <name type="scientific">Streblomastix strix</name>
    <dbReference type="NCBI Taxonomy" id="222440"/>
    <lineage>
        <taxon>Eukaryota</taxon>
        <taxon>Metamonada</taxon>
        <taxon>Preaxostyla</taxon>
        <taxon>Oxymonadida</taxon>
        <taxon>Streblomastigidae</taxon>
        <taxon>Streblomastix</taxon>
    </lineage>
</organism>
<dbReference type="GO" id="GO:0003723">
    <property type="term" value="F:RNA binding"/>
    <property type="evidence" value="ECO:0007669"/>
    <property type="project" value="InterPro"/>
</dbReference>
<evidence type="ECO:0000313" key="2">
    <source>
        <dbReference type="EMBL" id="KAA6397530.1"/>
    </source>
</evidence>
<dbReference type="SUPFAM" id="SSF54928">
    <property type="entry name" value="RNA-binding domain, RBD"/>
    <property type="match status" value="2"/>
</dbReference>
<accession>A0A5J4WRJ0</accession>
<dbReference type="Gene3D" id="3.30.70.330">
    <property type="match status" value="2"/>
</dbReference>
<evidence type="ECO:0000313" key="3">
    <source>
        <dbReference type="Proteomes" id="UP000324800"/>
    </source>
</evidence>
<sequence length="172" mass="19537">MTAITKYRVQMTWDGNGLNEDKLRLQCIPFGAVNVIMENINPSNINNSAIVYFRSQKEAEYAQDQMDGVVIETIVLDAVILPPESDAIQLNPPIPDIMPMLPIYSKRELVIKNMAQSVNRRILWLAFIAFNPEDCMFMSNQNNGQQEGHIKFFFEEDAQEAVQILNGKTIEG</sequence>
<name>A0A5J4WRJ0_9EUKA</name>
<dbReference type="InterPro" id="IPR035979">
    <property type="entry name" value="RBD_domain_sf"/>
</dbReference>
<feature type="domain" description="RRM" evidence="1">
    <location>
        <begin position="109"/>
        <end position="172"/>
    </location>
</feature>
<reference evidence="2 3" key="1">
    <citation type="submission" date="2019-03" db="EMBL/GenBank/DDBJ databases">
        <title>Single cell metagenomics reveals metabolic interactions within the superorganism composed of flagellate Streblomastix strix and complex community of Bacteroidetes bacteria on its surface.</title>
        <authorList>
            <person name="Treitli S.C."/>
            <person name="Kolisko M."/>
            <person name="Husnik F."/>
            <person name="Keeling P."/>
            <person name="Hampl V."/>
        </authorList>
    </citation>
    <scope>NUCLEOTIDE SEQUENCE [LARGE SCALE GENOMIC DNA]</scope>
    <source>
        <strain evidence="2">ST1C</strain>
    </source>
</reference>
<dbReference type="CDD" id="cd00590">
    <property type="entry name" value="RRM_SF"/>
    <property type="match status" value="2"/>
</dbReference>
<dbReference type="InterPro" id="IPR000504">
    <property type="entry name" value="RRM_dom"/>
</dbReference>
<comment type="caution">
    <text evidence="2">The sequence shown here is derived from an EMBL/GenBank/DDBJ whole genome shotgun (WGS) entry which is preliminary data.</text>
</comment>
<gene>
    <name evidence="2" type="ORF">EZS28_006941</name>
</gene>
<dbReference type="AlphaFoldDB" id="A0A5J4WRJ0"/>
<dbReference type="EMBL" id="SNRW01001158">
    <property type="protein sequence ID" value="KAA6397530.1"/>
    <property type="molecule type" value="Genomic_DNA"/>
</dbReference>
<protein>
    <recommendedName>
        <fullName evidence="1">RRM domain-containing protein</fullName>
    </recommendedName>
</protein>
<dbReference type="Pfam" id="PF00076">
    <property type="entry name" value="RRM_1"/>
    <property type="match status" value="1"/>
</dbReference>